<keyword evidence="8" id="KW-0862">Zinc</keyword>
<dbReference type="PROSITE" id="PS00132">
    <property type="entry name" value="CARBOXYPEPT_ZN_1"/>
    <property type="match status" value="1"/>
</dbReference>
<sequence>MKFWTVFFLCTIVCAKHEQYMRWRSYYISPNSQDQLRAIGAILQDFEADVLSRPILKREGLVLIKPEQQDGFTKMLEEKGIEYRIHSADVKTALDKDDILIQAKKKENLARGKKELPYDNYQELEIINTYLVDIANRYPDKVTLVSPANSFEGHPIQYLKISTTNFNDTSKPVIFIDGGIHAREWIAPPTVTWAIHKLVENVTEPELLDDFDWILLPVVNPDGYKYTFTNARFWRKTRSINQDPSSITCPGVDGNRNYDFLWNTVGTDNSPCADTYAGSEPFSEVETRVVRDILHEHLNRITLYITMHSYGSMILYPWGNNGTLSNNSVDLHRVGSAMADAIHAKSLSEFPEYVVGNSFLVIGYATAGASEDYAHSIGVPLTYTIELPGLGMSFEGFNLDPSYIEQVCSETWEGFVAGAKLAGELYVK</sequence>
<keyword evidence="10" id="KW-1015">Disulfide bond</keyword>
<dbReference type="RefSeq" id="XP_026748346.2">
    <property type="nucleotide sequence ID" value="XM_026892545.3"/>
</dbReference>
<dbReference type="GeneID" id="113509223"/>
<evidence type="ECO:0000313" key="14">
    <source>
        <dbReference type="Proteomes" id="UP001652740"/>
    </source>
</evidence>
<dbReference type="SMART" id="SM00631">
    <property type="entry name" value="Zn_pept"/>
    <property type="match status" value="1"/>
</dbReference>
<feature type="chain" id="PRO_5045349447" evidence="12">
    <location>
        <begin position="16"/>
        <end position="428"/>
    </location>
</feature>
<dbReference type="InterPro" id="IPR036990">
    <property type="entry name" value="M14A-like_propep"/>
</dbReference>
<protein>
    <submittedName>
        <fullName evidence="15">Carboxypeptidase B-like isoform X1</fullName>
    </submittedName>
</protein>
<evidence type="ECO:0000259" key="13">
    <source>
        <dbReference type="PROSITE" id="PS52035"/>
    </source>
</evidence>
<feature type="active site" description="Proton donor/acceptor" evidence="11">
    <location>
        <position position="386"/>
    </location>
</feature>
<keyword evidence="4" id="KW-0645">Protease</keyword>
<dbReference type="Gene3D" id="3.40.630.10">
    <property type="entry name" value="Zn peptidases"/>
    <property type="match status" value="1"/>
</dbReference>
<dbReference type="GO" id="GO:0005615">
    <property type="term" value="C:extracellular space"/>
    <property type="evidence" value="ECO:0007669"/>
    <property type="project" value="TreeGrafter"/>
</dbReference>
<evidence type="ECO:0000256" key="2">
    <source>
        <dbReference type="ARBA" id="ARBA00005988"/>
    </source>
</evidence>
<keyword evidence="7" id="KW-0378">Hydrolase</keyword>
<evidence type="ECO:0000256" key="11">
    <source>
        <dbReference type="PROSITE-ProRule" id="PRU01379"/>
    </source>
</evidence>
<accession>A0A6J1W6U1</accession>
<gene>
    <name evidence="15" type="primary">LOC113509223</name>
</gene>
<reference evidence="15" key="1">
    <citation type="submission" date="2025-08" db="UniProtKB">
        <authorList>
            <consortium name="RefSeq"/>
        </authorList>
    </citation>
    <scope>IDENTIFICATION</scope>
    <source>
        <tissue evidence="15">Whole larvae</tissue>
    </source>
</reference>
<evidence type="ECO:0000256" key="1">
    <source>
        <dbReference type="ARBA" id="ARBA00001947"/>
    </source>
</evidence>
<dbReference type="Pfam" id="PF02244">
    <property type="entry name" value="Propep_M14"/>
    <property type="match status" value="1"/>
</dbReference>
<dbReference type="PROSITE" id="PS52035">
    <property type="entry name" value="PEPTIDASE_M14"/>
    <property type="match status" value="1"/>
</dbReference>
<evidence type="ECO:0000256" key="7">
    <source>
        <dbReference type="ARBA" id="ARBA00022801"/>
    </source>
</evidence>
<evidence type="ECO:0000256" key="6">
    <source>
        <dbReference type="ARBA" id="ARBA00022729"/>
    </source>
</evidence>
<evidence type="ECO:0000256" key="8">
    <source>
        <dbReference type="ARBA" id="ARBA00022833"/>
    </source>
</evidence>
<feature type="signal peptide" evidence="12">
    <location>
        <begin position="1"/>
        <end position="15"/>
    </location>
</feature>
<keyword evidence="14" id="KW-1185">Reference proteome</keyword>
<evidence type="ECO:0000256" key="10">
    <source>
        <dbReference type="ARBA" id="ARBA00023157"/>
    </source>
</evidence>
<name>A0A6J1W6U1_GALME</name>
<dbReference type="PRINTS" id="PR00765">
    <property type="entry name" value="CRBOXYPTASEA"/>
</dbReference>
<dbReference type="PANTHER" id="PTHR11705">
    <property type="entry name" value="PROTEASE FAMILY M14 CARBOXYPEPTIDASE A,B"/>
    <property type="match status" value="1"/>
</dbReference>
<comment type="cofactor">
    <cofactor evidence="1">
        <name>Zn(2+)</name>
        <dbReference type="ChEBI" id="CHEBI:29105"/>
    </cofactor>
</comment>
<dbReference type="Pfam" id="PF00246">
    <property type="entry name" value="Peptidase_M14"/>
    <property type="match status" value="1"/>
</dbReference>
<evidence type="ECO:0000256" key="9">
    <source>
        <dbReference type="ARBA" id="ARBA00023049"/>
    </source>
</evidence>
<dbReference type="CDD" id="cd06248">
    <property type="entry name" value="M14_CP_insect"/>
    <property type="match status" value="1"/>
</dbReference>
<dbReference type="Proteomes" id="UP001652740">
    <property type="component" value="Unplaced"/>
</dbReference>
<evidence type="ECO:0000256" key="4">
    <source>
        <dbReference type="ARBA" id="ARBA00022670"/>
    </source>
</evidence>
<dbReference type="Gene3D" id="3.30.70.340">
    <property type="entry name" value="Metallocarboxypeptidase-like"/>
    <property type="match status" value="1"/>
</dbReference>
<keyword evidence="6 12" id="KW-0732">Signal</keyword>
<dbReference type="GO" id="GO:0006508">
    <property type="term" value="P:proteolysis"/>
    <property type="evidence" value="ECO:0007669"/>
    <property type="project" value="UniProtKB-KW"/>
</dbReference>
<proteinExistence type="inferred from homology"/>
<dbReference type="KEGG" id="gmw:113509223"/>
<dbReference type="InParanoid" id="A0A6J1W6U1"/>
<dbReference type="InterPro" id="IPR000834">
    <property type="entry name" value="Peptidase_M14"/>
</dbReference>
<evidence type="ECO:0000313" key="15">
    <source>
        <dbReference type="RefSeq" id="XP_026748346.2"/>
    </source>
</evidence>
<evidence type="ECO:0000256" key="5">
    <source>
        <dbReference type="ARBA" id="ARBA00022723"/>
    </source>
</evidence>
<dbReference type="InterPro" id="IPR003146">
    <property type="entry name" value="M14A_act_pep"/>
</dbReference>
<dbReference type="InterPro" id="IPR057246">
    <property type="entry name" value="CARBOXYPEPT_ZN_1"/>
</dbReference>
<dbReference type="GO" id="GO:0004181">
    <property type="term" value="F:metallocarboxypeptidase activity"/>
    <property type="evidence" value="ECO:0007669"/>
    <property type="project" value="InterPro"/>
</dbReference>
<organism evidence="14 15">
    <name type="scientific">Galleria mellonella</name>
    <name type="common">Greater wax moth</name>
    <dbReference type="NCBI Taxonomy" id="7137"/>
    <lineage>
        <taxon>Eukaryota</taxon>
        <taxon>Metazoa</taxon>
        <taxon>Ecdysozoa</taxon>
        <taxon>Arthropoda</taxon>
        <taxon>Hexapoda</taxon>
        <taxon>Insecta</taxon>
        <taxon>Pterygota</taxon>
        <taxon>Neoptera</taxon>
        <taxon>Endopterygota</taxon>
        <taxon>Lepidoptera</taxon>
        <taxon>Glossata</taxon>
        <taxon>Ditrysia</taxon>
        <taxon>Pyraloidea</taxon>
        <taxon>Pyralidae</taxon>
        <taxon>Galleriinae</taxon>
        <taxon>Galleria</taxon>
    </lineage>
</organism>
<keyword evidence="3" id="KW-0121">Carboxypeptidase</keyword>
<evidence type="ECO:0000256" key="3">
    <source>
        <dbReference type="ARBA" id="ARBA00022645"/>
    </source>
</evidence>
<dbReference type="GO" id="GO:0008270">
    <property type="term" value="F:zinc ion binding"/>
    <property type="evidence" value="ECO:0007669"/>
    <property type="project" value="InterPro"/>
</dbReference>
<comment type="similarity">
    <text evidence="2 11">Belongs to the peptidase M14 family.</text>
</comment>
<dbReference type="FunCoup" id="A0A6J1W6U1">
    <property type="interactions" value="60"/>
</dbReference>
<dbReference type="AlphaFoldDB" id="A0A6J1W6U1"/>
<dbReference type="SUPFAM" id="SSF54897">
    <property type="entry name" value="Protease propeptides/inhibitors"/>
    <property type="match status" value="1"/>
</dbReference>
<feature type="domain" description="Peptidase M14" evidence="13">
    <location>
        <begin position="117"/>
        <end position="422"/>
    </location>
</feature>
<dbReference type="PANTHER" id="PTHR11705:SF140">
    <property type="entry name" value="FI02848P-RELATED"/>
    <property type="match status" value="1"/>
</dbReference>
<keyword evidence="9" id="KW-0482">Metalloprotease</keyword>
<keyword evidence="5" id="KW-0479">Metal-binding</keyword>
<dbReference type="SUPFAM" id="SSF53187">
    <property type="entry name" value="Zn-dependent exopeptidases"/>
    <property type="match status" value="1"/>
</dbReference>
<evidence type="ECO:0000256" key="12">
    <source>
        <dbReference type="SAM" id="SignalP"/>
    </source>
</evidence>